<sequence>MAPPPSDQSAKKGRKRAHDGKESLQDDAEAQPPAAKVPRVVLDTSKGHSKEPQDRKQQQNSALDTLKAPPQPKQKRPKLPKNAIISKRPIHRPAIPAPQSSSTTPKTLYIKPTSPFIPTIKRIRKLLSHVASRARQSTSTLAKTSKAAKANGRLKPSDVEREMVDEARRKGGGKGKGKNGNGEAVFLKASGRAIPRALEMGVWFQGEGDCVVRVEMGSVRVIDDIEVKDAEDVEDVGEGERMD</sequence>
<name>A0A9P4R7F0_9PLEO</name>
<evidence type="ECO:0000256" key="3">
    <source>
        <dbReference type="ARBA" id="ARBA00023242"/>
    </source>
</evidence>
<dbReference type="GO" id="GO:0001682">
    <property type="term" value="P:tRNA 5'-leader removal"/>
    <property type="evidence" value="ECO:0007669"/>
    <property type="project" value="InterPro"/>
</dbReference>
<dbReference type="PANTHER" id="PTHR28256:SF1">
    <property type="entry name" value="RIBONUCLEASES P_MRP PROTEIN SUBUNIT POP7"/>
    <property type="match status" value="1"/>
</dbReference>
<dbReference type="InterPro" id="IPR020241">
    <property type="entry name" value="RNase_P/MRP_Pop7_fungi"/>
</dbReference>
<feature type="region of interest" description="Disordered" evidence="4">
    <location>
        <begin position="1"/>
        <end position="110"/>
    </location>
</feature>
<keyword evidence="3" id="KW-0539">Nucleus</keyword>
<keyword evidence="2" id="KW-0819">tRNA processing</keyword>
<feature type="compositionally biased region" description="Basic and acidic residues" evidence="4">
    <location>
        <begin position="45"/>
        <end position="57"/>
    </location>
</feature>
<dbReference type="AlphaFoldDB" id="A0A9P4R7F0"/>
<dbReference type="GO" id="GO:0006364">
    <property type="term" value="P:rRNA processing"/>
    <property type="evidence" value="ECO:0007669"/>
    <property type="project" value="TreeGrafter"/>
</dbReference>
<accession>A0A9P4R7F0</accession>
<dbReference type="GO" id="GO:0000171">
    <property type="term" value="F:ribonuclease MRP activity"/>
    <property type="evidence" value="ECO:0007669"/>
    <property type="project" value="TreeGrafter"/>
</dbReference>
<protein>
    <submittedName>
        <fullName evidence="5">Uncharacterized protein</fullName>
    </submittedName>
</protein>
<dbReference type="GO" id="GO:0005655">
    <property type="term" value="C:nucleolar ribonuclease P complex"/>
    <property type="evidence" value="ECO:0007669"/>
    <property type="project" value="InterPro"/>
</dbReference>
<dbReference type="EMBL" id="ML996109">
    <property type="protein sequence ID" value="KAF2738445.1"/>
    <property type="molecule type" value="Genomic_DNA"/>
</dbReference>
<evidence type="ECO:0000256" key="1">
    <source>
        <dbReference type="ARBA" id="ARBA00004123"/>
    </source>
</evidence>
<evidence type="ECO:0000256" key="2">
    <source>
        <dbReference type="ARBA" id="ARBA00022694"/>
    </source>
</evidence>
<evidence type="ECO:0000313" key="5">
    <source>
        <dbReference type="EMBL" id="KAF2738445.1"/>
    </source>
</evidence>
<reference evidence="5" key="1">
    <citation type="journal article" date="2020" name="Stud. Mycol.">
        <title>101 Dothideomycetes genomes: a test case for predicting lifestyles and emergence of pathogens.</title>
        <authorList>
            <person name="Haridas S."/>
            <person name="Albert R."/>
            <person name="Binder M."/>
            <person name="Bloem J."/>
            <person name="Labutti K."/>
            <person name="Salamov A."/>
            <person name="Andreopoulos B."/>
            <person name="Baker S."/>
            <person name="Barry K."/>
            <person name="Bills G."/>
            <person name="Bluhm B."/>
            <person name="Cannon C."/>
            <person name="Castanera R."/>
            <person name="Culley D."/>
            <person name="Daum C."/>
            <person name="Ezra D."/>
            <person name="Gonzalez J."/>
            <person name="Henrissat B."/>
            <person name="Kuo A."/>
            <person name="Liang C."/>
            <person name="Lipzen A."/>
            <person name="Lutzoni F."/>
            <person name="Magnuson J."/>
            <person name="Mondo S."/>
            <person name="Nolan M."/>
            <person name="Ohm R."/>
            <person name="Pangilinan J."/>
            <person name="Park H.-J."/>
            <person name="Ramirez L."/>
            <person name="Alfaro M."/>
            <person name="Sun H."/>
            <person name="Tritt A."/>
            <person name="Yoshinaga Y."/>
            <person name="Zwiers L.-H."/>
            <person name="Turgeon B."/>
            <person name="Goodwin S."/>
            <person name="Spatafora J."/>
            <person name="Crous P."/>
            <person name="Grigoriev I."/>
        </authorList>
    </citation>
    <scope>NUCLEOTIDE SEQUENCE</scope>
    <source>
        <strain evidence="5">CBS 125425</strain>
    </source>
</reference>
<dbReference type="GO" id="GO:0003723">
    <property type="term" value="F:RNA binding"/>
    <property type="evidence" value="ECO:0007669"/>
    <property type="project" value="TreeGrafter"/>
</dbReference>
<dbReference type="Pfam" id="PF12328">
    <property type="entry name" value="Rpp20"/>
    <property type="match status" value="1"/>
</dbReference>
<organism evidence="5 6">
    <name type="scientific">Polyplosphaeria fusca</name>
    <dbReference type="NCBI Taxonomy" id="682080"/>
    <lineage>
        <taxon>Eukaryota</taxon>
        <taxon>Fungi</taxon>
        <taxon>Dikarya</taxon>
        <taxon>Ascomycota</taxon>
        <taxon>Pezizomycotina</taxon>
        <taxon>Dothideomycetes</taxon>
        <taxon>Pleosporomycetidae</taxon>
        <taxon>Pleosporales</taxon>
        <taxon>Tetraplosphaeriaceae</taxon>
        <taxon>Polyplosphaeria</taxon>
    </lineage>
</organism>
<dbReference type="Proteomes" id="UP000799444">
    <property type="component" value="Unassembled WGS sequence"/>
</dbReference>
<keyword evidence="6" id="KW-1185">Reference proteome</keyword>
<comment type="caution">
    <text evidence="5">The sequence shown here is derived from an EMBL/GenBank/DDBJ whole genome shotgun (WGS) entry which is preliminary data.</text>
</comment>
<dbReference type="PANTHER" id="PTHR28256">
    <property type="entry name" value="RIBONUCLEASES P/MRP PROTEIN SUBUNIT POP7"/>
    <property type="match status" value="1"/>
</dbReference>
<comment type="subcellular location">
    <subcellularLocation>
        <location evidence="1">Nucleus</location>
    </subcellularLocation>
</comment>
<dbReference type="GO" id="GO:0000172">
    <property type="term" value="C:ribonuclease MRP complex"/>
    <property type="evidence" value="ECO:0007669"/>
    <property type="project" value="InterPro"/>
</dbReference>
<dbReference type="OrthoDB" id="5416589at2759"/>
<dbReference type="InterPro" id="IPR014612">
    <property type="entry name" value="Pop7/Rpp20"/>
</dbReference>
<feature type="region of interest" description="Disordered" evidence="4">
    <location>
        <begin position="137"/>
        <end position="156"/>
    </location>
</feature>
<dbReference type="Gene3D" id="3.30.110.20">
    <property type="entry name" value="Alba-like domain"/>
    <property type="match status" value="1"/>
</dbReference>
<gene>
    <name evidence="5" type="ORF">EJ04DRAFT_486326</name>
</gene>
<evidence type="ECO:0000313" key="6">
    <source>
        <dbReference type="Proteomes" id="UP000799444"/>
    </source>
</evidence>
<dbReference type="GO" id="GO:0034965">
    <property type="term" value="P:intronic box C/D snoRNA processing"/>
    <property type="evidence" value="ECO:0007669"/>
    <property type="project" value="TreeGrafter"/>
</dbReference>
<dbReference type="GO" id="GO:0004526">
    <property type="term" value="F:ribonuclease P activity"/>
    <property type="evidence" value="ECO:0007669"/>
    <property type="project" value="TreeGrafter"/>
</dbReference>
<proteinExistence type="predicted"/>
<dbReference type="GO" id="GO:0000294">
    <property type="term" value="P:nuclear-transcribed mRNA catabolic process, RNase MRP-dependent"/>
    <property type="evidence" value="ECO:0007669"/>
    <property type="project" value="TreeGrafter"/>
</dbReference>
<evidence type="ECO:0000256" key="4">
    <source>
        <dbReference type="SAM" id="MobiDB-lite"/>
    </source>
</evidence>
<dbReference type="InterPro" id="IPR036882">
    <property type="entry name" value="Alba-like_dom_sf"/>
</dbReference>
<feature type="compositionally biased region" description="Low complexity" evidence="4">
    <location>
        <begin position="137"/>
        <end position="150"/>
    </location>
</feature>
<feature type="non-terminal residue" evidence="5">
    <location>
        <position position="243"/>
    </location>
</feature>